<feature type="signal peptide" evidence="1">
    <location>
        <begin position="1"/>
        <end position="24"/>
    </location>
</feature>
<dbReference type="InterPro" id="IPR011045">
    <property type="entry name" value="N2O_reductase_N"/>
</dbReference>
<dbReference type="RefSeq" id="WP_192565528.1">
    <property type="nucleotide sequence ID" value="NZ_JACZEP010000001.1"/>
</dbReference>
<dbReference type="InterPro" id="IPR047697">
    <property type="entry name" value="AztD-like"/>
</dbReference>
<proteinExistence type="predicted"/>
<feature type="chain" id="PRO_5046462572" evidence="1">
    <location>
        <begin position="25"/>
        <end position="399"/>
    </location>
</feature>
<comment type="caution">
    <text evidence="2">The sequence shown here is derived from an EMBL/GenBank/DDBJ whole genome shotgun (WGS) entry which is preliminary data.</text>
</comment>
<organism evidence="2 3">
    <name type="scientific">Aminobacter carboxidus</name>
    <dbReference type="NCBI Taxonomy" id="376165"/>
    <lineage>
        <taxon>Bacteria</taxon>
        <taxon>Pseudomonadati</taxon>
        <taxon>Pseudomonadota</taxon>
        <taxon>Alphaproteobacteria</taxon>
        <taxon>Hyphomicrobiales</taxon>
        <taxon>Phyllobacteriaceae</taxon>
        <taxon>Aminobacter</taxon>
    </lineage>
</organism>
<keyword evidence="3" id="KW-1185">Reference proteome</keyword>
<sequence length="399" mass="42237">MKHLLATTSALAVLLGLAAAPAFAEEQTAWRLFVSDHAAPVVHALDMETGKAIETFNVKVPTSLYRSDSGRTVFAVQGKGDTISVLSSGISFGDHGDHGDIKVEAPKLLDVTFEGKKPSHFVDHGGDIALFFDGEGVARIVSETNVLEGKPAVREVATSAPHHGVAVAIGDYALTTEPNFEKPDELPVGIRVTDRSGATVGDVHACPDLHGEAASGNLLAIACAKGLLVVKESGGAPSMEMLPYGERLPAGKSTTLVGGRGLQYFLGNYGPSAVVLIDPKSEDAFRLIELPTRRVHFTVDPVRAKFAYVFTEDGQLHRIDVVAGKIDASLKLTEPYSMDGHWSDPRPRIAVAGSRIVVSDPLKSVLHVVDAESFKRGDDIALEGKPFNLVAVGGSGETH</sequence>
<gene>
    <name evidence="2" type="primary">aztD</name>
    <name evidence="2" type="ORF">IHE39_03575</name>
</gene>
<reference evidence="2 3" key="1">
    <citation type="submission" date="2020-09" db="EMBL/GenBank/DDBJ databases">
        <title>Draft Genome Sequence of Aminobacter carboxidus type strain DSM 1086, a soil Gram-negative carboxydobacterium.</title>
        <authorList>
            <person name="Turrini P."/>
            <person name="Tescari M."/>
            <person name="Artuso I."/>
            <person name="Lugli G.A."/>
            <person name="Frangipani E."/>
            <person name="Ventura M."/>
            <person name="Visca P."/>
        </authorList>
    </citation>
    <scope>NUCLEOTIDE SEQUENCE [LARGE SCALE GENOMIC DNA]</scope>
    <source>
        <strain evidence="2 3">DSM 1086</strain>
    </source>
</reference>
<accession>A0ABR9GIC3</accession>
<dbReference type="NCBIfam" id="NF038015">
    <property type="entry name" value="AztD"/>
    <property type="match status" value="1"/>
</dbReference>
<keyword evidence="1" id="KW-0732">Signal</keyword>
<protein>
    <submittedName>
        <fullName evidence="2">Metallochaperone AztD</fullName>
    </submittedName>
</protein>
<evidence type="ECO:0000256" key="1">
    <source>
        <dbReference type="SAM" id="SignalP"/>
    </source>
</evidence>
<dbReference type="Proteomes" id="UP000598227">
    <property type="component" value="Unassembled WGS sequence"/>
</dbReference>
<name>A0ABR9GIC3_9HYPH</name>
<dbReference type="SUPFAM" id="SSF50974">
    <property type="entry name" value="Nitrous oxide reductase, N-terminal domain"/>
    <property type="match status" value="1"/>
</dbReference>
<evidence type="ECO:0000313" key="3">
    <source>
        <dbReference type="Proteomes" id="UP000598227"/>
    </source>
</evidence>
<evidence type="ECO:0000313" key="2">
    <source>
        <dbReference type="EMBL" id="MBE1203366.1"/>
    </source>
</evidence>
<dbReference type="EMBL" id="JACZEP010000001">
    <property type="protein sequence ID" value="MBE1203366.1"/>
    <property type="molecule type" value="Genomic_DNA"/>
</dbReference>